<name>A0A9R1BE50_TRITD</name>
<dbReference type="Proteomes" id="UP000324705">
    <property type="component" value="Chromosome 6B"/>
</dbReference>
<feature type="region of interest" description="Disordered" evidence="1">
    <location>
        <begin position="47"/>
        <end position="74"/>
    </location>
</feature>
<dbReference type="OMA" id="IHGGEVQ"/>
<dbReference type="Gramene" id="TRITD6Bv1G189750.1">
    <property type="protein sequence ID" value="TRITD6Bv1G189750.1"/>
    <property type="gene ID" value="TRITD6Bv1G189750"/>
</dbReference>
<proteinExistence type="predicted"/>
<feature type="region of interest" description="Disordered" evidence="1">
    <location>
        <begin position="1"/>
        <end position="22"/>
    </location>
</feature>
<gene>
    <name evidence="2" type="ORF">TRITD_6Bv1G189750</name>
</gene>
<evidence type="ECO:0000256" key="1">
    <source>
        <dbReference type="SAM" id="MobiDB-lite"/>
    </source>
</evidence>
<sequence length="74" mass="8438">MPRKPKVSSSRFIHGGEVQKRKGLRWIPRHPETRKGVASDEMLRGVENKHRSGDSQIGQPFKLPAESMSRQETT</sequence>
<keyword evidence="3" id="KW-1185">Reference proteome</keyword>
<dbReference type="EMBL" id="LT934122">
    <property type="protein sequence ID" value="VAI61300.1"/>
    <property type="molecule type" value="Genomic_DNA"/>
</dbReference>
<dbReference type="AlphaFoldDB" id="A0A9R1BE50"/>
<accession>A0A9R1BE50</accession>
<evidence type="ECO:0000313" key="2">
    <source>
        <dbReference type="EMBL" id="VAI61300.1"/>
    </source>
</evidence>
<protein>
    <submittedName>
        <fullName evidence="2">Uncharacterized protein</fullName>
    </submittedName>
</protein>
<organism evidence="2 3">
    <name type="scientific">Triticum turgidum subsp. durum</name>
    <name type="common">Durum wheat</name>
    <name type="synonym">Triticum durum</name>
    <dbReference type="NCBI Taxonomy" id="4567"/>
    <lineage>
        <taxon>Eukaryota</taxon>
        <taxon>Viridiplantae</taxon>
        <taxon>Streptophyta</taxon>
        <taxon>Embryophyta</taxon>
        <taxon>Tracheophyta</taxon>
        <taxon>Spermatophyta</taxon>
        <taxon>Magnoliopsida</taxon>
        <taxon>Liliopsida</taxon>
        <taxon>Poales</taxon>
        <taxon>Poaceae</taxon>
        <taxon>BOP clade</taxon>
        <taxon>Pooideae</taxon>
        <taxon>Triticodae</taxon>
        <taxon>Triticeae</taxon>
        <taxon>Triticinae</taxon>
        <taxon>Triticum</taxon>
    </lineage>
</organism>
<evidence type="ECO:0000313" key="3">
    <source>
        <dbReference type="Proteomes" id="UP000324705"/>
    </source>
</evidence>
<reference evidence="2 3" key="1">
    <citation type="submission" date="2017-09" db="EMBL/GenBank/DDBJ databases">
        <authorList>
            <consortium name="International Durum Wheat Genome Sequencing Consortium (IDWGSC)"/>
            <person name="Milanesi L."/>
        </authorList>
    </citation>
    <scope>NUCLEOTIDE SEQUENCE [LARGE SCALE GENOMIC DNA]</scope>
    <source>
        <strain evidence="3">cv. Svevo</strain>
    </source>
</reference>